<dbReference type="Proteomes" id="UP000198242">
    <property type="component" value="Chromosome I"/>
</dbReference>
<feature type="compositionally biased region" description="Basic and acidic residues" evidence="1">
    <location>
        <begin position="72"/>
        <end position="88"/>
    </location>
</feature>
<protein>
    <submittedName>
        <fullName evidence="2">Uncharacterized protein</fullName>
    </submittedName>
</protein>
<name>A0A1C4Y761_MICVI</name>
<accession>A0A1C4Y761</accession>
<feature type="region of interest" description="Disordered" evidence="1">
    <location>
        <begin position="66"/>
        <end position="101"/>
    </location>
</feature>
<gene>
    <name evidence="2" type="ORF">GA0074695_3892</name>
</gene>
<keyword evidence="3" id="KW-1185">Reference proteome</keyword>
<proteinExistence type="predicted"/>
<dbReference type="EMBL" id="LT607411">
    <property type="protein sequence ID" value="SCF16211.1"/>
    <property type="molecule type" value="Genomic_DNA"/>
</dbReference>
<sequence length="101" mass="11252">MDRRRKWFLRPGKVAVDLVGQVVPDGDVPRRWRGPGAADGVPDGLVTSRCDGAVVYERPERWRAAPTRGQRVYRDDLRPSGERPDRQRRGSGVAEGRGSDG</sequence>
<evidence type="ECO:0000256" key="1">
    <source>
        <dbReference type="SAM" id="MobiDB-lite"/>
    </source>
</evidence>
<evidence type="ECO:0000313" key="3">
    <source>
        <dbReference type="Proteomes" id="UP000198242"/>
    </source>
</evidence>
<organism evidence="2 3">
    <name type="scientific">Micromonospora viridifaciens</name>
    <dbReference type="NCBI Taxonomy" id="1881"/>
    <lineage>
        <taxon>Bacteria</taxon>
        <taxon>Bacillati</taxon>
        <taxon>Actinomycetota</taxon>
        <taxon>Actinomycetes</taxon>
        <taxon>Micromonosporales</taxon>
        <taxon>Micromonosporaceae</taxon>
        <taxon>Micromonospora</taxon>
    </lineage>
</organism>
<dbReference type="AlphaFoldDB" id="A0A1C4Y761"/>
<reference evidence="3" key="1">
    <citation type="submission" date="2016-06" db="EMBL/GenBank/DDBJ databases">
        <authorList>
            <person name="Varghese N."/>
            <person name="Submissions Spin"/>
        </authorList>
    </citation>
    <scope>NUCLEOTIDE SEQUENCE [LARGE SCALE GENOMIC DNA]</scope>
    <source>
        <strain evidence="3">DSM 43909</strain>
    </source>
</reference>
<evidence type="ECO:0000313" key="2">
    <source>
        <dbReference type="EMBL" id="SCF16211.1"/>
    </source>
</evidence>